<reference evidence="1 2" key="1">
    <citation type="submission" date="2016-01" db="EMBL/GenBank/DDBJ databases">
        <authorList>
            <person name="Oliw E.H."/>
        </authorList>
    </citation>
    <scope>NUCLEOTIDE SEQUENCE [LARGE SCALE GENOMIC DNA]</scope>
    <source>
        <strain evidence="1 2">DY10</strain>
    </source>
</reference>
<dbReference type="Proteomes" id="UP000187941">
    <property type="component" value="Chromosome"/>
</dbReference>
<dbReference type="Gene3D" id="2.40.128.460">
    <property type="entry name" value="Periplasmic lysozyme inhibitor of I-type lysozyme"/>
    <property type="match status" value="1"/>
</dbReference>
<accession>A0A1P9WY72</accession>
<dbReference type="KEGG" id="smon:AWR27_14015"/>
<name>A0A1P9WY72_9BACT</name>
<dbReference type="STRING" id="1178516.AWR27_14015"/>
<organism evidence="1 2">
    <name type="scientific">Spirosoma montaniterrae</name>
    <dbReference type="NCBI Taxonomy" id="1178516"/>
    <lineage>
        <taxon>Bacteria</taxon>
        <taxon>Pseudomonadati</taxon>
        <taxon>Bacteroidota</taxon>
        <taxon>Cytophagia</taxon>
        <taxon>Cytophagales</taxon>
        <taxon>Cytophagaceae</taxon>
        <taxon>Spirosoma</taxon>
    </lineage>
</organism>
<gene>
    <name evidence="1" type="ORF">AWR27_14015</name>
</gene>
<keyword evidence="2" id="KW-1185">Reference proteome</keyword>
<proteinExistence type="predicted"/>
<evidence type="ECO:0000313" key="1">
    <source>
        <dbReference type="EMBL" id="AQG80336.1"/>
    </source>
</evidence>
<dbReference type="InterPro" id="IPR038643">
    <property type="entry name" value="PliI_sf"/>
</dbReference>
<sequence>MSGKAWYGLLTGLLITGVSGYISPSTGNLRLFQQPAEFLLSSRPVFSKSLRYNIYSFTLTSPDTGKAHVLTVRAYRGQLLLTTFQTRVEGPIVGADVADLDGNRFPEVYAYSQSTGSGSFGRVYAWQFLPERKADIALPNWRLPDDVGYMGHDSLWVEQDILCRRYPVYRSGDVNAEPTGGNTMKRYRLRQAGTGYALVAEP</sequence>
<evidence type="ECO:0000313" key="2">
    <source>
        <dbReference type="Proteomes" id="UP000187941"/>
    </source>
</evidence>
<protein>
    <submittedName>
        <fullName evidence="1">Uncharacterized protein</fullName>
    </submittedName>
</protein>
<dbReference type="AlphaFoldDB" id="A0A1P9WY72"/>
<dbReference type="EMBL" id="CP014263">
    <property type="protein sequence ID" value="AQG80336.1"/>
    <property type="molecule type" value="Genomic_DNA"/>
</dbReference>
<dbReference type="RefSeq" id="WP_077131763.1">
    <property type="nucleotide sequence ID" value="NZ_CP014263.1"/>
</dbReference>